<dbReference type="GeneID" id="38779460"/>
<dbReference type="PANTHER" id="PTHR10333">
    <property type="entry name" value="INHIBITOR OF GROWTH PROTEIN"/>
    <property type="match status" value="1"/>
</dbReference>
<feature type="site" description="Histone H3K4me3 binding" evidence="7">
    <location>
        <position position="384"/>
    </location>
</feature>
<evidence type="ECO:0000256" key="8">
    <source>
        <dbReference type="PIRSR" id="PIRSR628651-51"/>
    </source>
</evidence>
<dbReference type="AlphaFoldDB" id="A0A401GK57"/>
<gene>
    <name evidence="13" type="ORF">SCP_0409270</name>
</gene>
<feature type="binding site" evidence="8">
    <location>
        <position position="372"/>
    </location>
    <ligand>
        <name>Zn(2+)</name>
        <dbReference type="ChEBI" id="CHEBI:29105"/>
        <label>1</label>
    </ligand>
</feature>
<dbReference type="EMBL" id="BFAD01000004">
    <property type="protein sequence ID" value="GBE82543.1"/>
    <property type="molecule type" value="Genomic_DNA"/>
</dbReference>
<dbReference type="PROSITE" id="PS50016">
    <property type="entry name" value="ZF_PHD_2"/>
    <property type="match status" value="1"/>
</dbReference>
<feature type="region of interest" description="Disordered" evidence="11">
    <location>
        <begin position="289"/>
        <end position="340"/>
    </location>
</feature>
<feature type="site" description="Histone H3K4me3 binding" evidence="7">
    <location>
        <position position="380"/>
    </location>
</feature>
<feature type="binding site" evidence="8">
    <location>
        <position position="412"/>
    </location>
    <ligand>
        <name>Zn(2+)</name>
        <dbReference type="ChEBI" id="CHEBI:29105"/>
        <label>2</label>
    </ligand>
</feature>
<evidence type="ECO:0000256" key="7">
    <source>
        <dbReference type="PIRSR" id="PIRSR628651-50"/>
    </source>
</evidence>
<dbReference type="InterPro" id="IPR011011">
    <property type="entry name" value="Znf_FYVE_PHD"/>
</dbReference>
<keyword evidence="14" id="KW-1185">Reference proteome</keyword>
<feature type="domain" description="PHD-type" evidence="12">
    <location>
        <begin position="367"/>
        <end position="418"/>
    </location>
</feature>
<name>A0A401GK57_9APHY</name>
<dbReference type="SMART" id="SM00249">
    <property type="entry name" value="PHD"/>
    <property type="match status" value="1"/>
</dbReference>
<feature type="compositionally biased region" description="Basic residues" evidence="11">
    <location>
        <begin position="1"/>
        <end position="12"/>
    </location>
</feature>
<keyword evidence="6 10" id="KW-0539">Nucleus</keyword>
<comment type="domain">
    <text evidence="10">The PHD-type zinc finger mediates the binding to H3K4me3.</text>
</comment>
<keyword evidence="5 8" id="KW-0862">Zinc</keyword>
<evidence type="ECO:0000256" key="4">
    <source>
        <dbReference type="ARBA" id="ARBA00022771"/>
    </source>
</evidence>
<feature type="region of interest" description="Disordered" evidence="11">
    <location>
        <begin position="1"/>
        <end position="56"/>
    </location>
</feature>
<feature type="binding site" evidence="8">
    <location>
        <position position="397"/>
    </location>
    <ligand>
        <name>Zn(2+)</name>
        <dbReference type="ChEBI" id="CHEBI:29105"/>
        <label>1</label>
    </ligand>
</feature>
<comment type="similarity">
    <text evidence="2 10">Belongs to the ING family.</text>
</comment>
<dbReference type="CDD" id="cd15587">
    <property type="entry name" value="PHD_Yng1p_like"/>
    <property type="match status" value="1"/>
</dbReference>
<accession>A0A401GK57</accession>
<dbReference type="CDD" id="cd16859">
    <property type="entry name" value="ING_ING4_5"/>
    <property type="match status" value="1"/>
</dbReference>
<feature type="binding site" evidence="8">
    <location>
        <position position="388"/>
    </location>
    <ligand>
        <name>Zn(2+)</name>
        <dbReference type="ChEBI" id="CHEBI:29105"/>
        <label>2</label>
    </ligand>
</feature>
<dbReference type="Gene3D" id="6.10.140.1740">
    <property type="match status" value="1"/>
</dbReference>
<feature type="compositionally biased region" description="Basic residues" evidence="11">
    <location>
        <begin position="307"/>
        <end position="322"/>
    </location>
</feature>
<evidence type="ECO:0000313" key="13">
    <source>
        <dbReference type="EMBL" id="GBE82543.1"/>
    </source>
</evidence>
<feature type="site" description="Histone H3K4me3 binding" evidence="7">
    <location>
        <position position="369"/>
    </location>
</feature>
<dbReference type="InterPro" id="IPR024610">
    <property type="entry name" value="ING_N_histone-binding"/>
</dbReference>
<dbReference type="GO" id="GO:0006325">
    <property type="term" value="P:chromatin organization"/>
    <property type="evidence" value="ECO:0007669"/>
    <property type="project" value="UniProtKB-KW"/>
</dbReference>
<proteinExistence type="inferred from homology"/>
<evidence type="ECO:0000256" key="1">
    <source>
        <dbReference type="ARBA" id="ARBA00004123"/>
    </source>
</evidence>
<dbReference type="Pfam" id="PF12998">
    <property type="entry name" value="ING"/>
    <property type="match status" value="2"/>
</dbReference>
<dbReference type="GO" id="GO:0008270">
    <property type="term" value="F:zinc ion binding"/>
    <property type="evidence" value="ECO:0007669"/>
    <property type="project" value="UniProtKB-KW"/>
</dbReference>
<evidence type="ECO:0000256" key="6">
    <source>
        <dbReference type="ARBA" id="ARBA00023242"/>
    </source>
</evidence>
<dbReference type="Gene3D" id="3.30.40.10">
    <property type="entry name" value="Zinc/RING finger domain, C3HC4 (zinc finger)"/>
    <property type="match status" value="1"/>
</dbReference>
<dbReference type="GO" id="GO:0005634">
    <property type="term" value="C:nucleus"/>
    <property type="evidence" value="ECO:0007669"/>
    <property type="project" value="UniProtKB-SubCell"/>
</dbReference>
<comment type="function">
    <text evidence="10">Component of an histone acetyltransferase complex.</text>
</comment>
<feature type="binding site" evidence="8">
    <location>
        <position position="370"/>
    </location>
    <ligand>
        <name>Zn(2+)</name>
        <dbReference type="ChEBI" id="CHEBI:29105"/>
        <label>1</label>
    </ligand>
</feature>
<feature type="binding site" evidence="8">
    <location>
        <position position="383"/>
    </location>
    <ligand>
        <name>Zn(2+)</name>
        <dbReference type="ChEBI" id="CHEBI:29105"/>
        <label>2</label>
    </ligand>
</feature>
<dbReference type="RefSeq" id="XP_027613456.1">
    <property type="nucleotide sequence ID" value="XM_027757655.1"/>
</dbReference>
<evidence type="ECO:0000256" key="9">
    <source>
        <dbReference type="PROSITE-ProRule" id="PRU00146"/>
    </source>
</evidence>
<feature type="binding site" evidence="8">
    <location>
        <position position="394"/>
    </location>
    <ligand>
        <name>Zn(2+)</name>
        <dbReference type="ChEBI" id="CHEBI:29105"/>
        <label>1</label>
    </ligand>
</feature>
<evidence type="ECO:0000256" key="5">
    <source>
        <dbReference type="ARBA" id="ARBA00022833"/>
    </source>
</evidence>
<dbReference type="InterPro" id="IPR019787">
    <property type="entry name" value="Znf_PHD-finger"/>
</dbReference>
<feature type="binding site" evidence="8">
    <location>
        <position position="415"/>
    </location>
    <ligand>
        <name>Zn(2+)</name>
        <dbReference type="ChEBI" id="CHEBI:29105"/>
        <label>2</label>
    </ligand>
</feature>
<dbReference type="Proteomes" id="UP000287166">
    <property type="component" value="Unassembled WGS sequence"/>
</dbReference>
<dbReference type="SUPFAM" id="SSF57903">
    <property type="entry name" value="FYVE/PHD zinc finger"/>
    <property type="match status" value="1"/>
</dbReference>
<evidence type="ECO:0000313" key="14">
    <source>
        <dbReference type="Proteomes" id="UP000287166"/>
    </source>
</evidence>
<dbReference type="InterPro" id="IPR028651">
    <property type="entry name" value="ING_fam"/>
</dbReference>
<keyword evidence="10" id="KW-0156">Chromatin regulator</keyword>
<protein>
    <recommendedName>
        <fullName evidence="10">Chromatin modification-related protein</fullName>
    </recommendedName>
</protein>
<dbReference type="SMART" id="SM01408">
    <property type="entry name" value="ING"/>
    <property type="match status" value="1"/>
</dbReference>
<dbReference type="InParanoid" id="A0A401GK57"/>
<evidence type="ECO:0000256" key="11">
    <source>
        <dbReference type="SAM" id="MobiDB-lite"/>
    </source>
</evidence>
<sequence length="428" mass="47421">MSYRKNRKRRRSQAFPEDEANVIEQLPVVEVAPEQEQEPRGPEDAVDAADATSDKEREVWDAFKEENYEVLEQLPLSLQRSFTLMLELDQQVHDYEAHILPSLRKYIELRTGLEGKFDAVQEQQQQNAGELAGASGEPDVEMSRPLPPPSTPGPSSGKSAVTTSPVTNATFSHLTRSSERPSTTRGLLTQVAQLSEEVVRASNEKVNVARFAYDLVDRYIRDLDRAIKEQETSISLGLRPGTHPASIILPDVVVPATRSIRITHSPSLEIDIESMHGVEPAETGGLNLGIPPPEHVAEAVAPPAPVRPRRRGKPKWSRKKSSKPTTENAADAEEPAASKKQTLTLTVPPLASVALDAVDMPVDPNEPRYCYCNQVSFGEMIACDNPGCKLEWFHLGCAGLTQAPEGNTKWYCRDCEKLIAPRRKTRQR</sequence>
<keyword evidence="4 9" id="KW-0863">Zinc-finger</keyword>
<keyword evidence="3 8" id="KW-0479">Metal-binding</keyword>
<dbReference type="InterPro" id="IPR013083">
    <property type="entry name" value="Znf_RING/FYVE/PHD"/>
</dbReference>
<dbReference type="PROSITE" id="PS01359">
    <property type="entry name" value="ZF_PHD_1"/>
    <property type="match status" value="1"/>
</dbReference>
<comment type="caution">
    <text evidence="13">The sequence shown here is derived from an EMBL/GenBank/DDBJ whole genome shotgun (WGS) entry which is preliminary data.</text>
</comment>
<dbReference type="FunFam" id="3.30.40.10:FF:000177">
    <property type="entry name" value="PHD finger protein ING"/>
    <property type="match status" value="1"/>
</dbReference>
<feature type="region of interest" description="Disordered" evidence="11">
    <location>
        <begin position="123"/>
        <end position="163"/>
    </location>
</feature>
<evidence type="ECO:0000256" key="3">
    <source>
        <dbReference type="ARBA" id="ARBA00022723"/>
    </source>
</evidence>
<dbReference type="InterPro" id="IPR001965">
    <property type="entry name" value="Znf_PHD"/>
</dbReference>
<dbReference type="GO" id="GO:0000785">
    <property type="term" value="C:chromatin"/>
    <property type="evidence" value="ECO:0007669"/>
    <property type="project" value="UniProtKB-ARBA"/>
</dbReference>
<evidence type="ECO:0000256" key="10">
    <source>
        <dbReference type="RuleBase" id="RU361213"/>
    </source>
</evidence>
<feature type="compositionally biased region" description="Low complexity" evidence="11">
    <location>
        <begin position="24"/>
        <end position="34"/>
    </location>
</feature>
<evidence type="ECO:0000256" key="2">
    <source>
        <dbReference type="ARBA" id="ARBA00010210"/>
    </source>
</evidence>
<reference evidence="13 14" key="1">
    <citation type="journal article" date="2018" name="Sci. Rep.">
        <title>Genome sequence of the cauliflower mushroom Sparassis crispa (Hanabiratake) and its association with beneficial usage.</title>
        <authorList>
            <person name="Kiyama R."/>
            <person name="Furutani Y."/>
            <person name="Kawaguchi K."/>
            <person name="Nakanishi T."/>
        </authorList>
    </citation>
    <scope>NUCLEOTIDE SEQUENCE [LARGE SCALE GENOMIC DNA]</scope>
</reference>
<dbReference type="STRING" id="139825.A0A401GK57"/>
<comment type="subcellular location">
    <subcellularLocation>
        <location evidence="1 10">Nucleus</location>
    </subcellularLocation>
</comment>
<evidence type="ECO:0000259" key="12">
    <source>
        <dbReference type="PROSITE" id="PS50016"/>
    </source>
</evidence>
<organism evidence="13 14">
    <name type="scientific">Sparassis crispa</name>
    <dbReference type="NCBI Taxonomy" id="139825"/>
    <lineage>
        <taxon>Eukaryota</taxon>
        <taxon>Fungi</taxon>
        <taxon>Dikarya</taxon>
        <taxon>Basidiomycota</taxon>
        <taxon>Agaricomycotina</taxon>
        <taxon>Agaricomycetes</taxon>
        <taxon>Polyporales</taxon>
        <taxon>Sparassidaceae</taxon>
        <taxon>Sparassis</taxon>
    </lineage>
</organism>
<comment type="subunit">
    <text evidence="10">Component of an histone acetyltransferase complex. Interacts with H3K4me3 and to a lesser extent with H3K4me2.</text>
</comment>
<dbReference type="InterPro" id="IPR019786">
    <property type="entry name" value="Zinc_finger_PHD-type_CS"/>
</dbReference>
<dbReference type="OrthoDB" id="5411773at2759"/>
<dbReference type="GO" id="GO:0006355">
    <property type="term" value="P:regulation of DNA-templated transcription"/>
    <property type="evidence" value="ECO:0007669"/>
    <property type="project" value="TreeGrafter"/>
</dbReference>
<feature type="site" description="Histone H3K4me3 binding" evidence="7">
    <location>
        <position position="392"/>
    </location>
</feature>